<reference evidence="1 2" key="1">
    <citation type="journal article" date="2012" name="J. Bacteriol.">
        <title>Genome sequence of proteorhodopsin-containing sea ice bacterium Glaciecola punicea ACAM 611T.</title>
        <authorList>
            <person name="Qin Q.-L."/>
            <person name="Xie B.-B."/>
            <person name="Shu Y.-L."/>
            <person name="Rong J.-C."/>
            <person name="Zhao D.-L."/>
            <person name="Zhang X.-Y."/>
            <person name="Chen X.-L."/>
            <person name="Zhou B.-C."/>
            <person name="Zhanga Y.-Z."/>
        </authorList>
    </citation>
    <scope>NUCLEOTIDE SEQUENCE [LARGE SCALE GENOMIC DNA]</scope>
    <source>
        <strain evidence="1 2">ACAM 611</strain>
    </source>
</reference>
<dbReference type="RefSeq" id="WP_006002433.1">
    <property type="nucleotide sequence ID" value="NZ_BAET01000002.1"/>
</dbReference>
<keyword evidence="2" id="KW-1185">Reference proteome</keyword>
<accession>H5T7P8</accession>
<organism evidence="1 2">
    <name type="scientific">Glaciecola punicea ACAM 611</name>
    <dbReference type="NCBI Taxonomy" id="1121923"/>
    <lineage>
        <taxon>Bacteria</taxon>
        <taxon>Pseudomonadati</taxon>
        <taxon>Pseudomonadota</taxon>
        <taxon>Gammaproteobacteria</taxon>
        <taxon>Alteromonadales</taxon>
        <taxon>Alteromonadaceae</taxon>
        <taxon>Glaciecola</taxon>
    </lineage>
</organism>
<evidence type="ECO:0000313" key="1">
    <source>
        <dbReference type="EMBL" id="GAB54325.1"/>
    </source>
</evidence>
<proteinExistence type="predicted"/>
<evidence type="ECO:0000313" key="2">
    <source>
        <dbReference type="Proteomes" id="UP000053586"/>
    </source>
</evidence>
<comment type="caution">
    <text evidence="1">The sequence shown here is derived from an EMBL/GenBank/DDBJ whole genome shotgun (WGS) entry which is preliminary data.</text>
</comment>
<dbReference type="AlphaFoldDB" id="H5T7P8"/>
<protein>
    <submittedName>
        <fullName evidence="1">Integrase core domain protein</fullName>
    </submittedName>
</protein>
<dbReference type="OrthoDB" id="9795424at2"/>
<gene>
    <name evidence="1" type="ORF">GPUN_0171</name>
</gene>
<dbReference type="Proteomes" id="UP000053586">
    <property type="component" value="Unassembled WGS sequence"/>
</dbReference>
<name>H5T7P8_9ALTE</name>
<sequence>MEYLTLDPVKILAELKRLQQNLFQFSWHNNAQVDVIAEEDQPNDVTAQETKLDDSTKIDYFNYNKPKGNRNLPRNYRTRIDPFEQVWDEVKLKLELQPETYAREIIEWLSNKYPGEFSKDHTRTLATKDSEMANTNQRLRRENG</sequence>
<dbReference type="EMBL" id="BAET01000002">
    <property type="protein sequence ID" value="GAB54325.1"/>
    <property type="molecule type" value="Genomic_DNA"/>
</dbReference>
<reference evidence="1 2" key="2">
    <citation type="journal article" date="2017" name="Antonie Van Leeuwenhoek">
        <title>Rhizobium rhizosphaerae sp. nov., a novel species isolated from rice rhizosphere.</title>
        <authorList>
            <person name="Zhao J.J."/>
            <person name="Zhang J."/>
            <person name="Zhang R.J."/>
            <person name="Zhang C.W."/>
            <person name="Yin H.Q."/>
            <person name="Zhang X.X."/>
        </authorList>
    </citation>
    <scope>NUCLEOTIDE SEQUENCE [LARGE SCALE GENOMIC DNA]</scope>
    <source>
        <strain evidence="1 2">ACAM 611</strain>
    </source>
</reference>